<feature type="region of interest" description="Disordered" evidence="1">
    <location>
        <begin position="245"/>
        <end position="282"/>
    </location>
</feature>
<evidence type="ECO:0000313" key="3">
    <source>
        <dbReference type="EMBL" id="ODA30339.1"/>
    </source>
</evidence>
<sequence>MTRKLLTTATRPLSFGLPAMLTNHLQGHRLLPGRLILGGLMLAATSSTGCTTQRAVTAMRQISEPPAYLIIVNDEITVRGQSPDDTGNMAGRVKLGSKSANGQQVQTVSHTPAIEALPVGMKIEVCPPDRRVVAGCPDPKICPPPFAPGFTMAECYLMECKKRYPDEYICDGGDRGLPVHYDSVGIQGLETEDTVAEFVDHTGKERVKPSSRVCVYAPRFAAVRSVSVPAVGEAVSELANVAGSTGDRSMRAQTKIDQSAQQTPTGGLRMRSRSSGLESTSGQGDFASITRLAAHEKLINLFQDIGFLRTGLMEVDDVAAIQQGMQASMAWSREQSPIIAAKLDVPIEGRSDVHAAVITLIDDAKNNEPGELRVVKLADKQDAVSGDVIEFVIRFDNLGPNAVSGVRLIDNLTPRLSYIPDSATCTLPGQLVVTPNGVGSEILIWELENSLEARKGGVITFKARVR</sequence>
<evidence type="ECO:0000313" key="4">
    <source>
        <dbReference type="Proteomes" id="UP000094828"/>
    </source>
</evidence>
<accession>A0A1C3EAT9</accession>
<proteinExistence type="predicted"/>
<feature type="compositionally biased region" description="Polar residues" evidence="1">
    <location>
        <begin position="273"/>
        <end position="282"/>
    </location>
</feature>
<reference evidence="3 4" key="1">
    <citation type="submission" date="2016-05" db="EMBL/GenBank/DDBJ databases">
        <title>Genomic and physiological characterization of Planctopirus sp. isolated from fresh water lake.</title>
        <authorList>
            <person name="Subhash Y."/>
            <person name="Ramana C."/>
        </authorList>
    </citation>
    <scope>NUCLEOTIDE SEQUENCE [LARGE SCALE GENOMIC DNA]</scope>
    <source>
        <strain evidence="3 4">JC280</strain>
    </source>
</reference>
<gene>
    <name evidence="3" type="ORF">A6X21_00175</name>
</gene>
<dbReference type="Pfam" id="PF01345">
    <property type="entry name" value="DUF11"/>
    <property type="match status" value="1"/>
</dbReference>
<dbReference type="InterPro" id="IPR001434">
    <property type="entry name" value="OmcB-like_DUF11"/>
</dbReference>
<dbReference type="EMBL" id="LYDR01000110">
    <property type="protein sequence ID" value="ODA30339.1"/>
    <property type="molecule type" value="Genomic_DNA"/>
</dbReference>
<organism evidence="3 4">
    <name type="scientific">Planctopirus hydrillae</name>
    <dbReference type="NCBI Taxonomy" id="1841610"/>
    <lineage>
        <taxon>Bacteria</taxon>
        <taxon>Pseudomonadati</taxon>
        <taxon>Planctomycetota</taxon>
        <taxon>Planctomycetia</taxon>
        <taxon>Planctomycetales</taxon>
        <taxon>Planctomycetaceae</taxon>
        <taxon>Planctopirus</taxon>
    </lineage>
</organism>
<dbReference type="AlphaFoldDB" id="A0A1C3EAT9"/>
<dbReference type="InterPro" id="IPR047589">
    <property type="entry name" value="DUF11_rpt"/>
</dbReference>
<protein>
    <recommendedName>
        <fullName evidence="2">DUF11 domain-containing protein</fullName>
    </recommendedName>
</protein>
<feature type="compositionally biased region" description="Polar residues" evidence="1">
    <location>
        <begin position="245"/>
        <end position="265"/>
    </location>
</feature>
<dbReference type="Proteomes" id="UP000094828">
    <property type="component" value="Unassembled WGS sequence"/>
</dbReference>
<evidence type="ECO:0000256" key="1">
    <source>
        <dbReference type="SAM" id="MobiDB-lite"/>
    </source>
</evidence>
<comment type="caution">
    <text evidence="3">The sequence shown here is derived from an EMBL/GenBank/DDBJ whole genome shotgun (WGS) entry which is preliminary data.</text>
</comment>
<dbReference type="STRING" id="1841610.A6X21_00175"/>
<dbReference type="NCBIfam" id="TIGR01451">
    <property type="entry name" value="B_ant_repeat"/>
    <property type="match status" value="1"/>
</dbReference>
<name>A0A1C3EAT9_9PLAN</name>
<dbReference type="RefSeq" id="WP_068848496.1">
    <property type="nucleotide sequence ID" value="NZ_LYDR01000110.1"/>
</dbReference>
<evidence type="ECO:0000259" key="2">
    <source>
        <dbReference type="Pfam" id="PF01345"/>
    </source>
</evidence>
<feature type="domain" description="DUF11" evidence="2">
    <location>
        <begin position="372"/>
        <end position="427"/>
    </location>
</feature>
<keyword evidence="4" id="KW-1185">Reference proteome</keyword>